<dbReference type="STRING" id="1434232.MAIT1_02982"/>
<dbReference type="AlphaFoldDB" id="A0A1Y2K5R6"/>
<dbReference type="NCBIfam" id="TIGR02532">
    <property type="entry name" value="IV_pilin_GFxxxE"/>
    <property type="match status" value="1"/>
</dbReference>
<dbReference type="InterPro" id="IPR012902">
    <property type="entry name" value="N_methyl_site"/>
</dbReference>
<comment type="caution">
    <text evidence="1">The sequence shown here is derived from an EMBL/GenBank/DDBJ whole genome shotgun (WGS) entry which is preliminary data.</text>
</comment>
<keyword evidence="2" id="KW-1185">Reference proteome</keyword>
<dbReference type="RefSeq" id="WP_085441530.1">
    <property type="nucleotide sequence ID" value="NZ_LVJN01000018.1"/>
</dbReference>
<protein>
    <submittedName>
        <fullName evidence="1">Putative type II secretion system protein</fullName>
    </submittedName>
</protein>
<name>A0A1Y2K5R6_9PROT</name>
<sequence length="217" mass="23541">MSKHVNAIRSRFEKGFTLMEMAIVLVVIGLILGAVSIGKDLQRNSEYRKITNKFIGQWAQAYGQYYERTGVVVGDNVDSPSGKTSASQSAMVSSFENLGIKVPRGQSGTHEYQYLYFNSQGEPVTLEVIFEHQATSSNTAGGTLVGNLMRIQGVAPALYSALDSSIDGLVQYADGVFRCELNLNAGSTGNNQTATDTGQGDEADDVSTTTCWWKMQQ</sequence>
<gene>
    <name evidence="1" type="ORF">MAIT1_02982</name>
</gene>
<evidence type="ECO:0000313" key="1">
    <source>
        <dbReference type="EMBL" id="OSM04880.1"/>
    </source>
</evidence>
<dbReference type="OrthoDB" id="7066963at2"/>
<dbReference type="Pfam" id="PF07963">
    <property type="entry name" value="N_methyl"/>
    <property type="match status" value="1"/>
</dbReference>
<dbReference type="InterPro" id="IPR045584">
    <property type="entry name" value="Pilin-like"/>
</dbReference>
<reference evidence="1 2" key="1">
    <citation type="journal article" date="2016" name="BMC Genomics">
        <title>Combined genomic and structural analyses of a cultured magnetotactic bacterium reveals its niche adaptation to a dynamic environment.</title>
        <authorList>
            <person name="Araujo A.C."/>
            <person name="Morillo V."/>
            <person name="Cypriano J."/>
            <person name="Teixeira L.C."/>
            <person name="Leao P."/>
            <person name="Lyra S."/>
            <person name="Almeida L.G."/>
            <person name="Bazylinski D.A."/>
            <person name="Vasconcellos A.T."/>
            <person name="Abreu F."/>
            <person name="Lins U."/>
        </authorList>
    </citation>
    <scope>NUCLEOTIDE SEQUENCE [LARGE SCALE GENOMIC DNA]</scope>
    <source>
        <strain evidence="1 2">IT-1</strain>
    </source>
</reference>
<accession>A0A1Y2K5R6</accession>
<dbReference type="SUPFAM" id="SSF54523">
    <property type="entry name" value="Pili subunits"/>
    <property type="match status" value="1"/>
</dbReference>
<proteinExistence type="predicted"/>
<organism evidence="1 2">
    <name type="scientific">Magnetofaba australis IT-1</name>
    <dbReference type="NCBI Taxonomy" id="1434232"/>
    <lineage>
        <taxon>Bacteria</taxon>
        <taxon>Pseudomonadati</taxon>
        <taxon>Pseudomonadota</taxon>
        <taxon>Magnetococcia</taxon>
        <taxon>Magnetococcales</taxon>
        <taxon>Magnetococcaceae</taxon>
        <taxon>Magnetofaba</taxon>
    </lineage>
</organism>
<dbReference type="Proteomes" id="UP000194003">
    <property type="component" value="Unassembled WGS sequence"/>
</dbReference>
<evidence type="ECO:0000313" key="2">
    <source>
        <dbReference type="Proteomes" id="UP000194003"/>
    </source>
</evidence>
<dbReference type="EMBL" id="LVJN01000018">
    <property type="protein sequence ID" value="OSM04880.1"/>
    <property type="molecule type" value="Genomic_DNA"/>
</dbReference>